<protein>
    <recommendedName>
        <fullName evidence="1">RCK C-terminal domain-containing protein</fullName>
    </recommendedName>
</protein>
<dbReference type="SUPFAM" id="SSF116726">
    <property type="entry name" value="TrkA C-terminal domain-like"/>
    <property type="match status" value="1"/>
</dbReference>
<dbReference type="InterPro" id="IPR006037">
    <property type="entry name" value="RCK_C"/>
</dbReference>
<dbReference type="PANTHER" id="PTHR43833">
    <property type="entry name" value="POTASSIUM CHANNEL PROTEIN 2-RELATED-RELATED"/>
    <property type="match status" value="1"/>
</dbReference>
<dbReference type="AlphaFoldDB" id="A0A7G9YT90"/>
<dbReference type="Gene3D" id="3.30.70.1450">
    <property type="entry name" value="Regulator of K+ conductance, C-terminal domain"/>
    <property type="match status" value="1"/>
</dbReference>
<evidence type="ECO:0000313" key="2">
    <source>
        <dbReference type="EMBL" id="QNO51224.1"/>
    </source>
</evidence>
<dbReference type="GO" id="GO:0008324">
    <property type="term" value="F:monoatomic cation transmembrane transporter activity"/>
    <property type="evidence" value="ECO:0007669"/>
    <property type="project" value="InterPro"/>
</dbReference>
<accession>A0A7G9YT90</accession>
<feature type="domain" description="RCK C-terminal" evidence="1">
    <location>
        <begin position="73"/>
        <end position="158"/>
    </location>
</feature>
<proteinExistence type="predicted"/>
<dbReference type="GO" id="GO:0006813">
    <property type="term" value="P:potassium ion transport"/>
    <property type="evidence" value="ECO:0007669"/>
    <property type="project" value="InterPro"/>
</dbReference>
<dbReference type="InterPro" id="IPR050721">
    <property type="entry name" value="Trk_Ktr_HKT_K-transport"/>
</dbReference>
<dbReference type="Pfam" id="PF02080">
    <property type="entry name" value="TrkA_C"/>
    <property type="match status" value="1"/>
</dbReference>
<evidence type="ECO:0000259" key="1">
    <source>
        <dbReference type="PROSITE" id="PS51202"/>
    </source>
</evidence>
<name>A0A7G9YT90_9EURY</name>
<dbReference type="PIRSF" id="PIRSF005028">
    <property type="entry name" value="KhtT"/>
    <property type="match status" value="1"/>
</dbReference>
<gene>
    <name evidence="2" type="ORF">BAILMKME_00022</name>
</gene>
<dbReference type="InterPro" id="IPR058776">
    <property type="entry name" value="KhtT-like_N"/>
</dbReference>
<dbReference type="PROSITE" id="PS51202">
    <property type="entry name" value="RCK_C"/>
    <property type="match status" value="1"/>
</dbReference>
<sequence length="160" mass="17593">MRISELPEIGTKYEIESPKGDKVAVIFLATGEIELYVLEAGAEQPSVTRLTSEEARRVGSVLTGAMLTIEREDVEVSFSDISDLRINIHICPITKRMVGKSIEDLGIRKRTGVTIIALSRKGRSIISPPPKTVFEEGDLIVAIGEREQIKACEMEILGQV</sequence>
<organism evidence="2">
    <name type="scientific">Candidatus Methanophagaceae archaeon ANME-1 ERB6</name>
    <dbReference type="NCBI Taxonomy" id="2759912"/>
    <lineage>
        <taxon>Archaea</taxon>
        <taxon>Methanobacteriati</taxon>
        <taxon>Methanobacteriota</taxon>
        <taxon>Stenosarchaea group</taxon>
        <taxon>Methanomicrobia</taxon>
        <taxon>Candidatus Methanophagales</taxon>
        <taxon>Candidatus Methanophagaceae</taxon>
    </lineage>
</organism>
<reference evidence="2" key="1">
    <citation type="submission" date="2020-06" db="EMBL/GenBank/DDBJ databases">
        <title>Unique genomic features of the anaerobic methanotrophic archaea.</title>
        <authorList>
            <person name="Chadwick G.L."/>
            <person name="Skennerton C.T."/>
            <person name="Laso-Perez R."/>
            <person name="Leu A.O."/>
            <person name="Speth D.R."/>
            <person name="Yu H."/>
            <person name="Morgan-Lang C."/>
            <person name="Hatzenpichler R."/>
            <person name="Goudeau D."/>
            <person name="Malmstrom R."/>
            <person name="Brazelton W.J."/>
            <person name="Woyke T."/>
            <person name="Hallam S.J."/>
            <person name="Tyson G.W."/>
            <person name="Wegener G."/>
            <person name="Boetius A."/>
            <person name="Orphan V."/>
        </authorList>
    </citation>
    <scope>NUCLEOTIDE SEQUENCE</scope>
</reference>
<dbReference type="PANTHER" id="PTHR43833:SF9">
    <property type="entry name" value="POTASSIUM CHANNEL PROTEIN YUGO-RELATED"/>
    <property type="match status" value="1"/>
</dbReference>
<dbReference type="InterPro" id="IPR036721">
    <property type="entry name" value="RCK_C_sf"/>
</dbReference>
<dbReference type="InterPro" id="IPR026278">
    <property type="entry name" value="KhtT"/>
</dbReference>
<dbReference type="Pfam" id="PF25991">
    <property type="entry name" value="KhtT_N"/>
    <property type="match status" value="1"/>
</dbReference>
<dbReference type="EMBL" id="MT631463">
    <property type="protein sequence ID" value="QNO51224.1"/>
    <property type="molecule type" value="Genomic_DNA"/>
</dbReference>